<dbReference type="EMBL" id="JAANQT010000219">
    <property type="protein sequence ID" value="KAG1313102.1"/>
    <property type="molecule type" value="Genomic_DNA"/>
</dbReference>
<dbReference type="GO" id="GO:0005524">
    <property type="term" value="F:ATP binding"/>
    <property type="evidence" value="ECO:0007669"/>
    <property type="project" value="InterPro"/>
</dbReference>
<dbReference type="InterPro" id="IPR027417">
    <property type="entry name" value="P-loop_NTPase"/>
</dbReference>
<keyword evidence="2" id="KW-0378">Hydrolase</keyword>
<keyword evidence="3" id="KW-0347">Helicase</keyword>
<dbReference type="InterPro" id="IPR001279">
    <property type="entry name" value="Metallo-B-lactamas"/>
</dbReference>
<feature type="region of interest" description="Disordered" evidence="5">
    <location>
        <begin position="1"/>
        <end position="24"/>
    </location>
</feature>
<dbReference type="GO" id="GO:0005737">
    <property type="term" value="C:cytoplasm"/>
    <property type="evidence" value="ECO:0007669"/>
    <property type="project" value="TreeGrafter"/>
</dbReference>
<dbReference type="PROSITE" id="PS51192">
    <property type="entry name" value="HELICASE_ATP_BIND_1"/>
    <property type="match status" value="1"/>
</dbReference>
<evidence type="ECO:0000256" key="3">
    <source>
        <dbReference type="ARBA" id="ARBA00022806"/>
    </source>
</evidence>
<dbReference type="AlphaFoldDB" id="A0A9P7BVU1"/>
<keyword evidence="4" id="KW-0067">ATP-binding</keyword>
<dbReference type="SMART" id="SM00487">
    <property type="entry name" value="DEXDc"/>
    <property type="match status" value="1"/>
</dbReference>
<evidence type="ECO:0000259" key="6">
    <source>
        <dbReference type="PROSITE" id="PS51192"/>
    </source>
</evidence>
<dbReference type="InterPro" id="IPR044742">
    <property type="entry name" value="DEAD/DEAH_RhlB"/>
</dbReference>
<dbReference type="GO" id="GO:0070291">
    <property type="term" value="P:N-acylethanolamine metabolic process"/>
    <property type="evidence" value="ECO:0007669"/>
    <property type="project" value="TreeGrafter"/>
</dbReference>
<dbReference type="Gene3D" id="3.40.50.300">
    <property type="entry name" value="P-loop containing nucleotide triphosphate hydrolases"/>
    <property type="match status" value="1"/>
</dbReference>
<keyword evidence="1" id="KW-0547">Nucleotide-binding</keyword>
<dbReference type="CDD" id="cd00268">
    <property type="entry name" value="DEADc"/>
    <property type="match status" value="1"/>
</dbReference>
<evidence type="ECO:0000313" key="7">
    <source>
        <dbReference type="EMBL" id="KAG1313102.1"/>
    </source>
</evidence>
<dbReference type="Proteomes" id="UP000716291">
    <property type="component" value="Unassembled WGS sequence"/>
</dbReference>
<evidence type="ECO:0000313" key="8">
    <source>
        <dbReference type="Proteomes" id="UP000716291"/>
    </source>
</evidence>
<sequence>MKRKNEEINLNDKKKLKSTEPMKRYSSNQRLAQEYEACCVVCGRYGEYVNKDTKQDVCSVECKNINTDLNQHRINSKSKSIPTIKEMHNYMADNLHAKLTHYQEPASIASASKSQIRYMMKAHSLEVSGSQVPKPLTTFDQLSDLLGPTLLQNIESLGWTSATGIQRQAITAALAGRDVIGWAPKHSGKTGAFLIPTLVHCRSMSAWYSDKRRAGPYALILAPTREICCELETVCQRLAVGMKNMRTALLIGGEPLPNQLYRLKKGVQILIGTPGRLLDLAADHPKLLRLWQVQMIIMDEADTIFHSGYGVQVRQILGKIKDDRNRQFMYFSSNTAEEENDVLKKLAGNNQFVNPFEEWIEIPFYKTLLFWIKRYKGNGIPFNENELHSSLPTKRPLLETLFNQPADKITFTWFGQSTCLITIDGLTILTDPVFSKRSINDYLGPKRLRPIPCQLEEFQDKVDIVLVSHDHFDHLDENVVNKLSNSVTWYIPLGLGNWFLKRKIMNFVELDWWQKAHFKDNLLITCVPAMHWSGSRRPFEKNKTLWCSFVIKSKRHNIFFCGDTGYSPELFQAIGHLYAPFTLVALPIGSYLPFKLMKHLHMGPQDAIQVHRDLKNPRLSVGIHWGTFMMSDEHYLSPKQILDTSFEQTADSQFITTAFGETIVIPKGDLLN</sequence>
<dbReference type="InterPro" id="IPR014001">
    <property type="entry name" value="Helicase_ATP-bd"/>
</dbReference>
<evidence type="ECO:0000256" key="5">
    <source>
        <dbReference type="SAM" id="MobiDB-lite"/>
    </source>
</evidence>
<dbReference type="GO" id="GO:0070290">
    <property type="term" value="F:N-acylphosphatidylethanolamine-specific phospholipase D activity"/>
    <property type="evidence" value="ECO:0007669"/>
    <property type="project" value="TreeGrafter"/>
</dbReference>
<dbReference type="Gene3D" id="3.30.60.220">
    <property type="match status" value="1"/>
</dbReference>
<comment type="caution">
    <text evidence="7">The sequence shown here is derived from an EMBL/GenBank/DDBJ whole genome shotgun (WGS) entry which is preliminary data.</text>
</comment>
<dbReference type="PANTHER" id="PTHR15032">
    <property type="entry name" value="N-ACYL-PHOSPHATIDYLETHANOLAMINE-HYDROLYZING PHOSPHOLIPASE D"/>
    <property type="match status" value="1"/>
</dbReference>
<dbReference type="InterPro" id="IPR036866">
    <property type="entry name" value="RibonucZ/Hydroxyglut_hydro"/>
</dbReference>
<dbReference type="PANTHER" id="PTHR15032:SF4">
    <property type="entry name" value="N-ACYL-PHOSPHATIDYLETHANOLAMINE-HYDROLYZING PHOSPHOLIPASE D"/>
    <property type="match status" value="1"/>
</dbReference>
<gene>
    <name evidence="7" type="ORF">G6F64_002509</name>
</gene>
<evidence type="ECO:0000256" key="1">
    <source>
        <dbReference type="ARBA" id="ARBA00022741"/>
    </source>
</evidence>
<dbReference type="Gene3D" id="3.60.15.10">
    <property type="entry name" value="Ribonuclease Z/Hydroxyacylglutathione hydrolase-like"/>
    <property type="match status" value="1"/>
</dbReference>
<protein>
    <recommendedName>
        <fullName evidence="6">Helicase ATP-binding domain-containing protein</fullName>
    </recommendedName>
</protein>
<keyword evidence="8" id="KW-1185">Reference proteome</keyword>
<dbReference type="Pfam" id="PF00270">
    <property type="entry name" value="DEAD"/>
    <property type="match status" value="1"/>
</dbReference>
<dbReference type="GO" id="GO:0003676">
    <property type="term" value="F:nucleic acid binding"/>
    <property type="evidence" value="ECO:0007669"/>
    <property type="project" value="InterPro"/>
</dbReference>
<feature type="compositionally biased region" description="Basic and acidic residues" evidence="5">
    <location>
        <begin position="1"/>
        <end position="23"/>
    </location>
</feature>
<dbReference type="SUPFAM" id="SSF56281">
    <property type="entry name" value="Metallo-hydrolase/oxidoreductase"/>
    <property type="match status" value="1"/>
</dbReference>
<dbReference type="InterPro" id="IPR011545">
    <property type="entry name" value="DEAD/DEAH_box_helicase_dom"/>
</dbReference>
<feature type="domain" description="Helicase ATP-binding" evidence="6">
    <location>
        <begin position="170"/>
        <end position="353"/>
    </location>
</feature>
<evidence type="ECO:0000256" key="4">
    <source>
        <dbReference type="ARBA" id="ARBA00022840"/>
    </source>
</evidence>
<dbReference type="SUPFAM" id="SSF52540">
    <property type="entry name" value="P-loop containing nucleoside triphosphate hydrolases"/>
    <property type="match status" value="1"/>
</dbReference>
<accession>A0A9P7BVU1</accession>
<proteinExistence type="predicted"/>
<dbReference type="GO" id="GO:0070292">
    <property type="term" value="P:N-acylphosphatidylethanolamine metabolic process"/>
    <property type="evidence" value="ECO:0007669"/>
    <property type="project" value="TreeGrafter"/>
</dbReference>
<evidence type="ECO:0000256" key="2">
    <source>
        <dbReference type="ARBA" id="ARBA00022801"/>
    </source>
</evidence>
<reference evidence="7" key="1">
    <citation type="journal article" date="2020" name="Microb. Genom.">
        <title>Genetic diversity of clinical and environmental Mucorales isolates obtained from an investigation of mucormycosis cases among solid organ transplant recipients.</title>
        <authorList>
            <person name="Nguyen M.H."/>
            <person name="Kaul D."/>
            <person name="Muto C."/>
            <person name="Cheng S.J."/>
            <person name="Richter R.A."/>
            <person name="Bruno V.M."/>
            <person name="Liu G."/>
            <person name="Beyhan S."/>
            <person name="Sundermann A.J."/>
            <person name="Mounaud S."/>
            <person name="Pasculle A.W."/>
            <person name="Nierman W.C."/>
            <person name="Driscoll E."/>
            <person name="Cumbie R."/>
            <person name="Clancy C.J."/>
            <person name="Dupont C.L."/>
        </authorList>
    </citation>
    <scope>NUCLEOTIDE SEQUENCE</scope>
    <source>
        <strain evidence="7">GL11</strain>
    </source>
</reference>
<name>A0A9P7BVU1_RHIOR</name>
<dbReference type="CDD" id="cd23022">
    <property type="entry name" value="zf-HIT_DDX59"/>
    <property type="match status" value="1"/>
</dbReference>
<organism evidence="7 8">
    <name type="scientific">Rhizopus oryzae</name>
    <name type="common">Mucormycosis agent</name>
    <name type="synonym">Rhizopus arrhizus var. delemar</name>
    <dbReference type="NCBI Taxonomy" id="64495"/>
    <lineage>
        <taxon>Eukaryota</taxon>
        <taxon>Fungi</taxon>
        <taxon>Fungi incertae sedis</taxon>
        <taxon>Mucoromycota</taxon>
        <taxon>Mucoromycotina</taxon>
        <taxon>Mucoromycetes</taxon>
        <taxon>Mucorales</taxon>
        <taxon>Mucorineae</taxon>
        <taxon>Rhizopodaceae</taxon>
        <taxon>Rhizopus</taxon>
    </lineage>
</organism>
<dbReference type="Pfam" id="PF12706">
    <property type="entry name" value="Lactamase_B_2"/>
    <property type="match status" value="1"/>
</dbReference>